<dbReference type="Pfam" id="PF18557">
    <property type="entry name" value="NepR"/>
    <property type="match status" value="1"/>
</dbReference>
<proteinExistence type="predicted"/>
<dbReference type="OrthoDB" id="7875342at2"/>
<dbReference type="AlphaFoldDB" id="A0A1H7BGS5"/>
<accession>A0A1H7BGS5</accession>
<reference evidence="2 3" key="1">
    <citation type="submission" date="2016-10" db="EMBL/GenBank/DDBJ databases">
        <authorList>
            <person name="de Groot N.N."/>
        </authorList>
    </citation>
    <scope>NUCLEOTIDE SEQUENCE [LARGE SCALE GENOMIC DNA]</scope>
    <source>
        <strain evidence="2 3">DSM 29340</strain>
    </source>
</reference>
<name>A0A1H7BGS5_9RHOB</name>
<evidence type="ECO:0000313" key="3">
    <source>
        <dbReference type="Proteomes" id="UP000199379"/>
    </source>
</evidence>
<gene>
    <name evidence="2" type="ORF">SAMN05444007_10720</name>
</gene>
<dbReference type="RefSeq" id="WP_092367303.1">
    <property type="nucleotide sequence ID" value="NZ_BMGV01000007.1"/>
</dbReference>
<dbReference type="EMBL" id="FNYD01000007">
    <property type="protein sequence ID" value="SEJ76154.1"/>
    <property type="molecule type" value="Genomic_DNA"/>
</dbReference>
<dbReference type="STRING" id="1227549.SAMN05444007_10720"/>
<sequence>MNQGKDNAKLRSQIDQNLKRVYQEALEEEVPDRFKELLEQLRQKESRK</sequence>
<dbReference type="InterPro" id="IPR041649">
    <property type="entry name" value="NepR"/>
</dbReference>
<evidence type="ECO:0000313" key="2">
    <source>
        <dbReference type="EMBL" id="SEJ76154.1"/>
    </source>
</evidence>
<evidence type="ECO:0000259" key="1">
    <source>
        <dbReference type="Pfam" id="PF18557"/>
    </source>
</evidence>
<feature type="domain" description="Anti-sigma factor NepR" evidence="1">
    <location>
        <begin position="11"/>
        <end position="45"/>
    </location>
</feature>
<protein>
    <recommendedName>
        <fullName evidence="1">Anti-sigma factor NepR domain-containing protein</fullName>
    </recommendedName>
</protein>
<organism evidence="2 3">
    <name type="scientific">Cribrihabitans marinus</name>
    <dbReference type="NCBI Taxonomy" id="1227549"/>
    <lineage>
        <taxon>Bacteria</taxon>
        <taxon>Pseudomonadati</taxon>
        <taxon>Pseudomonadota</taxon>
        <taxon>Alphaproteobacteria</taxon>
        <taxon>Rhodobacterales</taxon>
        <taxon>Paracoccaceae</taxon>
        <taxon>Cribrihabitans</taxon>
    </lineage>
</organism>
<keyword evidence="3" id="KW-1185">Reference proteome</keyword>
<dbReference type="Proteomes" id="UP000199379">
    <property type="component" value="Unassembled WGS sequence"/>
</dbReference>